<proteinExistence type="predicted"/>
<comment type="caution">
    <text evidence="2">The sequence shown here is derived from an EMBL/GenBank/DDBJ whole genome shotgun (WGS) entry which is preliminary data.</text>
</comment>
<evidence type="ECO:0000313" key="2">
    <source>
        <dbReference type="EMBL" id="CAG8856800.1"/>
    </source>
</evidence>
<feature type="compositionally biased region" description="Basic and acidic residues" evidence="1">
    <location>
        <begin position="37"/>
        <end position="50"/>
    </location>
</feature>
<evidence type="ECO:0000256" key="1">
    <source>
        <dbReference type="SAM" id="MobiDB-lite"/>
    </source>
</evidence>
<organism evidence="2 3">
    <name type="scientific">Gigaspora margarita</name>
    <dbReference type="NCBI Taxonomy" id="4874"/>
    <lineage>
        <taxon>Eukaryota</taxon>
        <taxon>Fungi</taxon>
        <taxon>Fungi incertae sedis</taxon>
        <taxon>Mucoromycota</taxon>
        <taxon>Glomeromycotina</taxon>
        <taxon>Glomeromycetes</taxon>
        <taxon>Diversisporales</taxon>
        <taxon>Gigasporaceae</taxon>
        <taxon>Gigaspora</taxon>
    </lineage>
</organism>
<feature type="region of interest" description="Disordered" evidence="1">
    <location>
        <begin position="33"/>
        <end position="57"/>
    </location>
</feature>
<keyword evidence="3" id="KW-1185">Reference proteome</keyword>
<gene>
    <name evidence="2" type="ORF">GMARGA_LOCUS45621</name>
</gene>
<dbReference type="EMBL" id="CAJVQB010164024">
    <property type="protein sequence ID" value="CAG8856800.1"/>
    <property type="molecule type" value="Genomic_DNA"/>
</dbReference>
<evidence type="ECO:0000313" key="3">
    <source>
        <dbReference type="Proteomes" id="UP000789901"/>
    </source>
</evidence>
<feature type="non-terminal residue" evidence="2">
    <location>
        <position position="57"/>
    </location>
</feature>
<accession>A0ABN7XQT1</accession>
<feature type="non-terminal residue" evidence="2">
    <location>
        <position position="1"/>
    </location>
</feature>
<name>A0ABN7XQT1_GIGMA</name>
<reference evidence="2 3" key="1">
    <citation type="submission" date="2021-06" db="EMBL/GenBank/DDBJ databases">
        <authorList>
            <person name="Kallberg Y."/>
            <person name="Tangrot J."/>
            <person name="Rosling A."/>
        </authorList>
    </citation>
    <scope>NUCLEOTIDE SEQUENCE [LARGE SCALE GENOMIC DNA]</scope>
    <source>
        <strain evidence="2 3">120-4 pot B 10/14</strain>
    </source>
</reference>
<dbReference type="Proteomes" id="UP000789901">
    <property type="component" value="Unassembled WGS sequence"/>
</dbReference>
<protein>
    <submittedName>
        <fullName evidence="2">32248_t:CDS:1</fullName>
    </submittedName>
</protein>
<sequence>LAASEFLHNVMKKESCELILLARIKKSTFELQTRQRKLPENASKSDEENYQRTAPNL</sequence>